<dbReference type="Proteomes" id="UP001500841">
    <property type="component" value="Unassembled WGS sequence"/>
</dbReference>
<evidence type="ECO:0000256" key="3">
    <source>
        <dbReference type="ARBA" id="ARBA00023163"/>
    </source>
</evidence>
<comment type="caution">
    <text evidence="5">The sequence shown here is derived from an EMBL/GenBank/DDBJ whole genome shotgun (WGS) entry which is preliminary data.</text>
</comment>
<dbReference type="PROSITE" id="PS50995">
    <property type="entry name" value="HTH_MARR_2"/>
    <property type="match status" value="1"/>
</dbReference>
<protein>
    <recommendedName>
        <fullName evidence="4">HTH marR-type domain-containing protein</fullName>
    </recommendedName>
</protein>
<keyword evidence="6" id="KW-1185">Reference proteome</keyword>
<dbReference type="PANTHER" id="PTHR42756">
    <property type="entry name" value="TRANSCRIPTIONAL REGULATOR, MARR"/>
    <property type="match status" value="1"/>
</dbReference>
<dbReference type="SUPFAM" id="SSF46785">
    <property type="entry name" value="Winged helix' DNA-binding domain"/>
    <property type="match status" value="1"/>
</dbReference>
<evidence type="ECO:0000313" key="6">
    <source>
        <dbReference type="Proteomes" id="UP001500841"/>
    </source>
</evidence>
<keyword evidence="3" id="KW-0804">Transcription</keyword>
<dbReference type="EMBL" id="BAABCV010000004">
    <property type="protein sequence ID" value="GAA4092112.1"/>
    <property type="molecule type" value="Genomic_DNA"/>
</dbReference>
<evidence type="ECO:0000256" key="1">
    <source>
        <dbReference type="ARBA" id="ARBA00023015"/>
    </source>
</evidence>
<dbReference type="PRINTS" id="PR00598">
    <property type="entry name" value="HTHMARR"/>
</dbReference>
<dbReference type="Pfam" id="PF01047">
    <property type="entry name" value="MarR"/>
    <property type="match status" value="1"/>
</dbReference>
<proteinExistence type="predicted"/>
<reference evidence="6" key="1">
    <citation type="journal article" date="2019" name="Int. J. Syst. Evol. Microbiol.">
        <title>The Global Catalogue of Microorganisms (GCM) 10K type strain sequencing project: providing services to taxonomists for standard genome sequencing and annotation.</title>
        <authorList>
            <consortium name="The Broad Institute Genomics Platform"/>
            <consortium name="The Broad Institute Genome Sequencing Center for Infectious Disease"/>
            <person name="Wu L."/>
            <person name="Ma J."/>
        </authorList>
    </citation>
    <scope>NUCLEOTIDE SEQUENCE [LARGE SCALE GENOMIC DNA]</scope>
    <source>
        <strain evidence="6">JCM 17085</strain>
    </source>
</reference>
<dbReference type="InterPro" id="IPR036388">
    <property type="entry name" value="WH-like_DNA-bd_sf"/>
</dbReference>
<accession>A0ABP7WMJ7</accession>
<gene>
    <name evidence="5" type="ORF">GCM10022392_12740</name>
</gene>
<keyword evidence="1" id="KW-0805">Transcription regulation</keyword>
<evidence type="ECO:0000256" key="2">
    <source>
        <dbReference type="ARBA" id="ARBA00023125"/>
    </source>
</evidence>
<dbReference type="SMART" id="SM00347">
    <property type="entry name" value="HTH_MARR"/>
    <property type="match status" value="1"/>
</dbReference>
<evidence type="ECO:0000259" key="4">
    <source>
        <dbReference type="PROSITE" id="PS50995"/>
    </source>
</evidence>
<dbReference type="Gene3D" id="1.10.10.10">
    <property type="entry name" value="Winged helix-like DNA-binding domain superfamily/Winged helix DNA-binding domain"/>
    <property type="match status" value="1"/>
</dbReference>
<sequence length="153" mass="17677">MATKLIEPVSRKLNVVGREYLSALDDHMARFGIDRHYYPLTIIVHYDGQLTQKGLAEILNKDKSVIVKIIDRLTARGFVQRQINPEDRREHFLAPTNKARDVVPHLIKIFEHMNKSATKGISKQDMEIFENVLNKMRENLVDFAKQEPAPDTI</sequence>
<dbReference type="InterPro" id="IPR000835">
    <property type="entry name" value="HTH_MarR-typ"/>
</dbReference>
<organism evidence="5 6">
    <name type="scientific">Mucilaginibacter panaciglaebae</name>
    <dbReference type="NCBI Taxonomy" id="502331"/>
    <lineage>
        <taxon>Bacteria</taxon>
        <taxon>Pseudomonadati</taxon>
        <taxon>Bacteroidota</taxon>
        <taxon>Sphingobacteriia</taxon>
        <taxon>Sphingobacteriales</taxon>
        <taxon>Sphingobacteriaceae</taxon>
        <taxon>Mucilaginibacter</taxon>
    </lineage>
</organism>
<feature type="domain" description="HTH marR-type" evidence="4">
    <location>
        <begin position="1"/>
        <end position="138"/>
    </location>
</feature>
<name>A0ABP7WMJ7_9SPHI</name>
<evidence type="ECO:0000313" key="5">
    <source>
        <dbReference type="EMBL" id="GAA4092112.1"/>
    </source>
</evidence>
<dbReference type="PANTHER" id="PTHR42756:SF1">
    <property type="entry name" value="TRANSCRIPTIONAL REPRESSOR OF EMRAB OPERON"/>
    <property type="match status" value="1"/>
</dbReference>
<dbReference type="RefSeq" id="WP_345101961.1">
    <property type="nucleotide sequence ID" value="NZ_BAABCV010000004.1"/>
</dbReference>
<dbReference type="InterPro" id="IPR036390">
    <property type="entry name" value="WH_DNA-bd_sf"/>
</dbReference>
<keyword evidence="2" id="KW-0238">DNA-binding</keyword>